<accession>A0A4V3JB43</accession>
<gene>
    <name evidence="1" type="ORF">EHO59_12935</name>
</gene>
<dbReference type="RefSeq" id="WP_135588709.1">
    <property type="nucleotide sequence ID" value="NZ_RQEP01000018.1"/>
</dbReference>
<dbReference type="AlphaFoldDB" id="A0A4V3JB43"/>
<dbReference type="EMBL" id="RQEP01000018">
    <property type="protein sequence ID" value="TGK00829.1"/>
    <property type="molecule type" value="Genomic_DNA"/>
</dbReference>
<evidence type="ECO:0000313" key="2">
    <source>
        <dbReference type="Proteomes" id="UP000297453"/>
    </source>
</evidence>
<dbReference type="Proteomes" id="UP000297453">
    <property type="component" value="Unassembled WGS sequence"/>
</dbReference>
<keyword evidence="2" id="KW-1185">Reference proteome</keyword>
<dbReference type="PROSITE" id="PS51257">
    <property type="entry name" value="PROKAR_LIPOPROTEIN"/>
    <property type="match status" value="1"/>
</dbReference>
<organism evidence="1 2">
    <name type="scientific">Leptospira semungkisensis</name>
    <dbReference type="NCBI Taxonomy" id="2484985"/>
    <lineage>
        <taxon>Bacteria</taxon>
        <taxon>Pseudomonadati</taxon>
        <taxon>Spirochaetota</taxon>
        <taxon>Spirochaetia</taxon>
        <taxon>Leptospirales</taxon>
        <taxon>Leptospiraceae</taxon>
        <taxon>Leptospira</taxon>
    </lineage>
</organism>
<sequence>MKLKLFVVMCVLLIVGCDYFNTGTVRVATKRESVKSVYLLGYIENRDTHFDPFNTKNLTSMLKFELLDAGYGILLIDDYVKSGDDSNSKKESTSANDASKALLAGDANALKGGDFGSRILKESEIKSFQGVANFDYLIQGAIAMGDNRKLLDKTESGIVFLEIFDKSGKIVTSINYTIEGKVLTEPEMLKAICSKIIDKIDKREEKKPWWKIL</sequence>
<evidence type="ECO:0000313" key="1">
    <source>
        <dbReference type="EMBL" id="TGK00829.1"/>
    </source>
</evidence>
<protein>
    <submittedName>
        <fullName evidence="1">Lipoprotein</fullName>
    </submittedName>
</protein>
<dbReference type="NCBIfam" id="NF033169">
    <property type="entry name" value="lipo_LIC10494"/>
    <property type="match status" value="1"/>
</dbReference>
<name>A0A4V3JB43_9LEPT</name>
<dbReference type="OrthoDB" id="345802at2"/>
<keyword evidence="1" id="KW-0449">Lipoprotein</keyword>
<proteinExistence type="predicted"/>
<reference evidence="1" key="1">
    <citation type="journal article" date="2019" name="PLoS Negl. Trop. Dis.">
        <title>Revisiting the worldwide diversity of Leptospira species in the environment.</title>
        <authorList>
            <person name="Vincent A.T."/>
            <person name="Schiettekatte O."/>
            <person name="Bourhy P."/>
            <person name="Veyrier F.J."/>
            <person name="Picardeau M."/>
        </authorList>
    </citation>
    <scope>NUCLEOTIDE SEQUENCE [LARGE SCALE GENOMIC DNA]</scope>
    <source>
        <strain evidence="1">SSS9</strain>
    </source>
</reference>
<comment type="caution">
    <text evidence="1">The sequence shown here is derived from an EMBL/GenBank/DDBJ whole genome shotgun (WGS) entry which is preliminary data.</text>
</comment>